<keyword evidence="1" id="KW-0472">Membrane</keyword>
<dbReference type="PANTHER" id="PTHR35734:SF1">
    <property type="entry name" value="OS01G0805200 PROTEIN"/>
    <property type="match status" value="1"/>
</dbReference>
<name>A0A7C3PLE3_9CYAN</name>
<feature type="transmembrane region" description="Helical" evidence="1">
    <location>
        <begin position="36"/>
        <end position="58"/>
    </location>
</feature>
<dbReference type="PANTHER" id="PTHR35734">
    <property type="entry name" value="OS01G0805200 PROTEIN"/>
    <property type="match status" value="1"/>
</dbReference>
<sequence>MRRIDAIGIGFGIFIAGGGLYLALKLFGLDGFSAGIWTQLLLTGGVIGWLATYVYRAVTHNMTYHQQRREYEDAMLQKRLDEMTPEELEKLQAEVEQEKASAKSKK</sequence>
<evidence type="ECO:0000313" key="2">
    <source>
        <dbReference type="EMBL" id="HFN00881.1"/>
    </source>
</evidence>
<keyword evidence="1" id="KW-0812">Transmembrane</keyword>
<comment type="caution">
    <text evidence="2">The sequence shown here is derived from an EMBL/GenBank/DDBJ whole genome shotgun (WGS) entry which is preliminary data.</text>
</comment>
<keyword evidence="1" id="KW-1133">Transmembrane helix</keyword>
<dbReference type="InterPro" id="IPR021562">
    <property type="entry name" value="DUF3007"/>
</dbReference>
<feature type="transmembrane region" description="Helical" evidence="1">
    <location>
        <begin position="7"/>
        <end position="24"/>
    </location>
</feature>
<dbReference type="Pfam" id="PF11460">
    <property type="entry name" value="DUF3007"/>
    <property type="match status" value="1"/>
</dbReference>
<gene>
    <name evidence="2" type="ORF">ENR64_24620</name>
</gene>
<reference evidence="2" key="1">
    <citation type="journal article" date="2020" name="mSystems">
        <title>Genome- and Community-Level Interaction Insights into Carbon Utilization and Element Cycling Functions of Hydrothermarchaeota in Hydrothermal Sediment.</title>
        <authorList>
            <person name="Zhou Z."/>
            <person name="Liu Y."/>
            <person name="Xu W."/>
            <person name="Pan J."/>
            <person name="Luo Z.H."/>
            <person name="Li M."/>
        </authorList>
    </citation>
    <scope>NUCLEOTIDE SEQUENCE [LARGE SCALE GENOMIC DNA]</scope>
    <source>
        <strain evidence="2">SpSt-418</strain>
    </source>
</reference>
<dbReference type="EMBL" id="DSRU01000347">
    <property type="protein sequence ID" value="HFN00881.1"/>
    <property type="molecule type" value="Genomic_DNA"/>
</dbReference>
<organism evidence="2">
    <name type="scientific">Oscillatoriales cyanobacterium SpSt-418</name>
    <dbReference type="NCBI Taxonomy" id="2282169"/>
    <lineage>
        <taxon>Bacteria</taxon>
        <taxon>Bacillati</taxon>
        <taxon>Cyanobacteriota</taxon>
        <taxon>Cyanophyceae</taxon>
        <taxon>Oscillatoriophycideae</taxon>
        <taxon>Oscillatoriales</taxon>
    </lineage>
</organism>
<dbReference type="AlphaFoldDB" id="A0A7C3PLE3"/>
<evidence type="ECO:0000256" key="1">
    <source>
        <dbReference type="SAM" id="Phobius"/>
    </source>
</evidence>
<accession>A0A7C3PLE3</accession>
<proteinExistence type="predicted"/>
<protein>
    <submittedName>
        <fullName evidence="2">DUF3007 family protein</fullName>
    </submittedName>
</protein>